<protein>
    <submittedName>
        <fullName evidence="2">Uncharacterized protein</fullName>
    </submittedName>
</protein>
<dbReference type="Proteomes" id="UP001197328">
    <property type="component" value="Unassembled WGS sequence"/>
</dbReference>
<comment type="caution">
    <text evidence="2">The sequence shown here is derived from an EMBL/GenBank/DDBJ whole genome shotgun (WGS) entry which is preliminary data.</text>
</comment>
<name>A0ABQ7RYA2_PICAN</name>
<proteinExistence type="predicted"/>
<dbReference type="EMBL" id="JAHLVD010000005">
    <property type="protein sequence ID" value="KAG7850079.1"/>
    <property type="molecule type" value="Genomic_DNA"/>
</dbReference>
<feature type="region of interest" description="Disordered" evidence="1">
    <location>
        <begin position="53"/>
        <end position="98"/>
    </location>
</feature>
<accession>A0ABQ7RYA2</accession>
<evidence type="ECO:0000256" key="1">
    <source>
        <dbReference type="SAM" id="MobiDB-lite"/>
    </source>
</evidence>
<reference evidence="2 3" key="1">
    <citation type="journal article" date="2021" name="G3 (Bethesda)">
        <title>Genomic diversity, chromosomal rearrangements, and interspecies hybridization in the ogataea polymorpha species complex.</title>
        <authorList>
            <person name="Hanson S.J."/>
            <person name="Cinneide E.O."/>
            <person name="Salzberg L.I."/>
            <person name="Wolfe K.H."/>
            <person name="McGowan J."/>
            <person name="Fitzpatrick D.A."/>
            <person name="Matlin K."/>
        </authorList>
    </citation>
    <scope>NUCLEOTIDE SEQUENCE [LARGE SCALE GENOMIC DNA]</scope>
    <source>
        <strain evidence="2">51-138</strain>
    </source>
</reference>
<evidence type="ECO:0000313" key="2">
    <source>
        <dbReference type="EMBL" id="KAG7850079.1"/>
    </source>
</evidence>
<organism evidence="2 3">
    <name type="scientific">Pichia angusta</name>
    <name type="common">Yeast</name>
    <name type="synonym">Hansenula polymorpha</name>
    <dbReference type="NCBI Taxonomy" id="870730"/>
    <lineage>
        <taxon>Eukaryota</taxon>
        <taxon>Fungi</taxon>
        <taxon>Dikarya</taxon>
        <taxon>Ascomycota</taxon>
        <taxon>Saccharomycotina</taxon>
        <taxon>Pichiomycetes</taxon>
        <taxon>Pichiales</taxon>
        <taxon>Pichiaceae</taxon>
        <taxon>Ogataea</taxon>
    </lineage>
</organism>
<feature type="compositionally biased region" description="Basic and acidic residues" evidence="1">
    <location>
        <begin position="59"/>
        <end position="74"/>
    </location>
</feature>
<evidence type="ECO:0000313" key="3">
    <source>
        <dbReference type="Proteomes" id="UP001197328"/>
    </source>
</evidence>
<gene>
    <name evidence="2" type="ORF">KL940_002447</name>
</gene>
<keyword evidence="3" id="KW-1185">Reference proteome</keyword>
<sequence length="98" mass="10499">MSHRASGAIIEWGCVGGTCNNPEGSKPGNVTLDACQQTLRGLRKPALLAGTVNPGPICPRDDSLPTERVTEQRAVRMGPIKRTEPVPKKSHVCTRPDN</sequence>